<gene>
    <name evidence="1" type="ORF">RIF29_03498</name>
</gene>
<comment type="caution">
    <text evidence="1">The sequence shown here is derived from an EMBL/GenBank/DDBJ whole genome shotgun (WGS) entry which is preliminary data.</text>
</comment>
<keyword evidence="2" id="KW-1185">Reference proteome</keyword>
<reference evidence="1 2" key="1">
    <citation type="submission" date="2024-01" db="EMBL/GenBank/DDBJ databases">
        <title>The genomes of 5 underutilized Papilionoideae crops provide insights into root nodulation and disease resistanc.</title>
        <authorList>
            <person name="Yuan L."/>
        </authorList>
    </citation>
    <scope>NUCLEOTIDE SEQUENCE [LARGE SCALE GENOMIC DNA]</scope>
    <source>
        <strain evidence="1">ZHUSHIDOU_FW_LH</strain>
        <tissue evidence="1">Leaf</tissue>
    </source>
</reference>
<proteinExistence type="predicted"/>
<name>A0AAN9J2G9_CROPI</name>
<protein>
    <submittedName>
        <fullName evidence="1">Uncharacterized protein</fullName>
    </submittedName>
</protein>
<dbReference type="AlphaFoldDB" id="A0AAN9J2G9"/>
<accession>A0AAN9J2G9</accession>
<dbReference type="EMBL" id="JAYWIO010000001">
    <property type="protein sequence ID" value="KAK7289674.1"/>
    <property type="molecule type" value="Genomic_DNA"/>
</dbReference>
<evidence type="ECO:0000313" key="1">
    <source>
        <dbReference type="EMBL" id="KAK7289674.1"/>
    </source>
</evidence>
<evidence type="ECO:0000313" key="2">
    <source>
        <dbReference type="Proteomes" id="UP001372338"/>
    </source>
</evidence>
<organism evidence="1 2">
    <name type="scientific">Crotalaria pallida</name>
    <name type="common">Smooth rattlebox</name>
    <name type="synonym">Crotalaria striata</name>
    <dbReference type="NCBI Taxonomy" id="3830"/>
    <lineage>
        <taxon>Eukaryota</taxon>
        <taxon>Viridiplantae</taxon>
        <taxon>Streptophyta</taxon>
        <taxon>Embryophyta</taxon>
        <taxon>Tracheophyta</taxon>
        <taxon>Spermatophyta</taxon>
        <taxon>Magnoliopsida</taxon>
        <taxon>eudicotyledons</taxon>
        <taxon>Gunneridae</taxon>
        <taxon>Pentapetalae</taxon>
        <taxon>rosids</taxon>
        <taxon>fabids</taxon>
        <taxon>Fabales</taxon>
        <taxon>Fabaceae</taxon>
        <taxon>Papilionoideae</taxon>
        <taxon>50 kb inversion clade</taxon>
        <taxon>genistoids sensu lato</taxon>
        <taxon>core genistoids</taxon>
        <taxon>Crotalarieae</taxon>
        <taxon>Crotalaria</taxon>
    </lineage>
</organism>
<sequence>MKLQKTVRLWQGSDDGSYNCRHILRDHTAEVLTVGALHQADSTALRVGASTWHGELPILARFEIFSTKHKFDSCS</sequence>
<dbReference type="Proteomes" id="UP001372338">
    <property type="component" value="Unassembled WGS sequence"/>
</dbReference>